<dbReference type="SUPFAM" id="SSF52047">
    <property type="entry name" value="RNI-like"/>
    <property type="match status" value="1"/>
</dbReference>
<organism evidence="1 2">
    <name type="scientific">Mycena citricolor</name>
    <dbReference type="NCBI Taxonomy" id="2018698"/>
    <lineage>
        <taxon>Eukaryota</taxon>
        <taxon>Fungi</taxon>
        <taxon>Dikarya</taxon>
        <taxon>Basidiomycota</taxon>
        <taxon>Agaricomycotina</taxon>
        <taxon>Agaricomycetes</taxon>
        <taxon>Agaricomycetidae</taxon>
        <taxon>Agaricales</taxon>
        <taxon>Marasmiineae</taxon>
        <taxon>Mycenaceae</taxon>
        <taxon>Mycena</taxon>
    </lineage>
</organism>
<dbReference type="Proteomes" id="UP001295794">
    <property type="component" value="Unassembled WGS sequence"/>
</dbReference>
<evidence type="ECO:0000313" key="1">
    <source>
        <dbReference type="EMBL" id="CAK5272765.1"/>
    </source>
</evidence>
<protein>
    <submittedName>
        <fullName evidence="1">Uncharacterized protein</fullName>
    </submittedName>
</protein>
<gene>
    <name evidence="1" type="ORF">MYCIT1_LOCUS18644</name>
</gene>
<name>A0AAD2HDI2_9AGAR</name>
<dbReference type="EMBL" id="CAVNYO010000185">
    <property type="protein sequence ID" value="CAK5272765.1"/>
    <property type="molecule type" value="Genomic_DNA"/>
</dbReference>
<reference evidence="1" key="1">
    <citation type="submission" date="2023-11" db="EMBL/GenBank/DDBJ databases">
        <authorList>
            <person name="De Vega J J."/>
            <person name="De Vega J J."/>
        </authorList>
    </citation>
    <scope>NUCLEOTIDE SEQUENCE</scope>
</reference>
<sequence>MKWPFSQNIKPASDLTPILPPELERYIFELYALESASPERILHVLPVCRRVRTWLEPCLFRTIIFNDGFDNKLPSCELDTIQRASEAYPGALEIVVTNVLLIGERQDTVELVMRTCAGVKNLFFSGSKPEVFDLSPSLRRLHCGLEVFDFSTGITFPLLTHLELFNIGRNFGTSDSHPLLVESETLLPNLTHLAFSVTTVIRMLPDIVSCFTSLEALVIVSTYRVVSSTPLLPEERRVFEDDCRIVLVSVSDYIVDWQEGVLSGEDYWTRADRRIVNRQSGEVDASKFAVNFNDSD</sequence>
<comment type="caution">
    <text evidence="1">The sequence shown here is derived from an EMBL/GenBank/DDBJ whole genome shotgun (WGS) entry which is preliminary data.</text>
</comment>
<accession>A0AAD2HDI2</accession>
<keyword evidence="2" id="KW-1185">Reference proteome</keyword>
<proteinExistence type="predicted"/>
<dbReference type="AlphaFoldDB" id="A0AAD2HDI2"/>
<evidence type="ECO:0000313" key="2">
    <source>
        <dbReference type="Proteomes" id="UP001295794"/>
    </source>
</evidence>